<name>A0ACC2TB32_9FUNG</name>
<sequence>MFSFKSLMKTKNFSPKLTHYMKNVWNLGEVGFNYNLVAVFGSQSTGKSTLLNALFSTEFDTMTDFSRQQTTRGLWMSLAKNSNTLVMDVEGVDGRERGEDQVL</sequence>
<evidence type="ECO:0000313" key="2">
    <source>
        <dbReference type="Proteomes" id="UP001165960"/>
    </source>
</evidence>
<proteinExistence type="predicted"/>
<reference evidence="1" key="1">
    <citation type="submission" date="2022-04" db="EMBL/GenBank/DDBJ databases">
        <title>Genome of the entomopathogenic fungus Entomophthora muscae.</title>
        <authorList>
            <person name="Elya C."/>
            <person name="Lovett B.R."/>
            <person name="Lee E."/>
            <person name="Macias A.M."/>
            <person name="Hajek A.E."/>
            <person name="De Bivort B.L."/>
            <person name="Kasson M.T."/>
            <person name="De Fine Licht H.H."/>
            <person name="Stajich J.E."/>
        </authorList>
    </citation>
    <scope>NUCLEOTIDE SEQUENCE</scope>
    <source>
        <strain evidence="1">Berkeley</strain>
    </source>
</reference>
<comment type="caution">
    <text evidence="1">The sequence shown here is derived from an EMBL/GenBank/DDBJ whole genome shotgun (WGS) entry which is preliminary data.</text>
</comment>
<dbReference type="EMBL" id="QTSX02003125">
    <property type="protein sequence ID" value="KAJ9071700.1"/>
    <property type="molecule type" value="Genomic_DNA"/>
</dbReference>
<dbReference type="Proteomes" id="UP001165960">
    <property type="component" value="Unassembled WGS sequence"/>
</dbReference>
<gene>
    <name evidence="1" type="primary">SEY1_6</name>
    <name evidence="1" type="ORF">DSO57_1034360</name>
</gene>
<protein>
    <submittedName>
        <fullName evidence="1">Dynamin-like GTPase that mediates homotypic ER fusion</fullName>
    </submittedName>
</protein>
<accession>A0ACC2TB32</accession>
<keyword evidence="2" id="KW-1185">Reference proteome</keyword>
<evidence type="ECO:0000313" key="1">
    <source>
        <dbReference type="EMBL" id="KAJ9071700.1"/>
    </source>
</evidence>
<organism evidence="1 2">
    <name type="scientific">Entomophthora muscae</name>
    <dbReference type="NCBI Taxonomy" id="34485"/>
    <lineage>
        <taxon>Eukaryota</taxon>
        <taxon>Fungi</taxon>
        <taxon>Fungi incertae sedis</taxon>
        <taxon>Zoopagomycota</taxon>
        <taxon>Entomophthoromycotina</taxon>
        <taxon>Entomophthoromycetes</taxon>
        <taxon>Entomophthorales</taxon>
        <taxon>Entomophthoraceae</taxon>
        <taxon>Entomophthora</taxon>
    </lineage>
</organism>